<dbReference type="NCBIfam" id="NF038128">
    <property type="entry name" value="choice_anch_J"/>
    <property type="match status" value="1"/>
</dbReference>
<dbReference type="InterPro" id="IPR026444">
    <property type="entry name" value="Secre_tail"/>
</dbReference>
<evidence type="ECO:0000313" key="6">
    <source>
        <dbReference type="EMBL" id="SHL61838.1"/>
    </source>
</evidence>
<accession>A0A1M7C3G4</accession>
<dbReference type="AlphaFoldDB" id="A0A1M7C3G4"/>
<evidence type="ECO:0000259" key="2">
    <source>
        <dbReference type="Pfam" id="PF07675"/>
    </source>
</evidence>
<reference evidence="6 8" key="2">
    <citation type="submission" date="2016-11" db="EMBL/GenBank/DDBJ databases">
        <authorList>
            <person name="Jaros S."/>
            <person name="Januszkiewicz K."/>
            <person name="Wedrychowicz H."/>
        </authorList>
    </citation>
    <scope>NUCLEOTIDE SEQUENCE [LARGE SCALE GENOMIC DNA]</scope>
    <source>
        <strain evidence="6 8">DSM 27621</strain>
    </source>
</reference>
<sequence>MRKFLLHATLVALPVLGNSQILQENFDGNGPGIAAWTVINADGLTPATAVNFITNGWNRIDRQGANGNFGGPAGNYAAMSTSWYTPAGTSNDWLISPTIAVSGASPTLYWDAKAQDADYPDGYKVMLAPNGGNTVADFTVQLYSTTGENSWWTSRAVSLTPYIGQNVRVAFVNNSTDKFMLAVDNIKVDYTFVQPPASYCGPLQFVDSFGDPADEPITLVNFAGINNTTSNTLGAGISHEYFLNQTATVTQGQSYNITLKGNTGGNWTDSFVVFIDWNHNGILDEAGEVYPVTQTIQNSDGTDAVQAVHSIAVPANALTGNTRMRVKKMYDTFANDPNIILPCKGGEFGQAEDYTVNVIASNLAVNEVNKKETSFKAYPNPVNDILNIDSKVKVKSIQVTDASGRAVLSSEINQSKFDINLSKLSTGSYIVTADTENGLQSIKVIKK</sequence>
<proteinExistence type="predicted"/>
<protein>
    <submittedName>
        <fullName evidence="6">Por secretion system C-terminal sorting domain-containing protein</fullName>
    </submittedName>
</protein>
<dbReference type="EMBL" id="MAYF01000027">
    <property type="protein sequence ID" value="OCA80083.1"/>
    <property type="molecule type" value="Genomic_DNA"/>
</dbReference>
<evidence type="ECO:0000259" key="4">
    <source>
        <dbReference type="Pfam" id="PF20009"/>
    </source>
</evidence>
<dbReference type="Pfam" id="PF20009">
    <property type="entry name" value="GEVED"/>
    <property type="match status" value="1"/>
</dbReference>
<dbReference type="Gene3D" id="2.60.120.200">
    <property type="match status" value="1"/>
</dbReference>
<evidence type="ECO:0000313" key="5">
    <source>
        <dbReference type="EMBL" id="OCA80083.1"/>
    </source>
</evidence>
<dbReference type="RefSeq" id="WP_066691812.1">
    <property type="nucleotide sequence ID" value="NZ_FRBM01000005.1"/>
</dbReference>
<dbReference type="EMBL" id="FRBM01000005">
    <property type="protein sequence ID" value="SHL61838.1"/>
    <property type="molecule type" value="Genomic_DNA"/>
</dbReference>
<gene>
    <name evidence="5" type="ORF">BBH99_16705</name>
    <name evidence="6" type="ORF">SAMN05444407_10574</name>
</gene>
<dbReference type="Proteomes" id="UP000184069">
    <property type="component" value="Unassembled WGS sequence"/>
</dbReference>
<evidence type="ECO:0000256" key="1">
    <source>
        <dbReference type="ARBA" id="ARBA00022729"/>
    </source>
</evidence>
<feature type="domain" description="Cleaved adhesin" evidence="2">
    <location>
        <begin position="22"/>
        <end position="187"/>
    </location>
</feature>
<dbReference type="OrthoDB" id="951108at2"/>
<keyword evidence="7" id="KW-1185">Reference proteome</keyword>
<organism evidence="6 8">
    <name type="scientific">Chryseobacterium contaminans</name>
    <dbReference type="NCBI Taxonomy" id="1423959"/>
    <lineage>
        <taxon>Bacteria</taxon>
        <taxon>Pseudomonadati</taxon>
        <taxon>Bacteroidota</taxon>
        <taxon>Flavobacteriia</taxon>
        <taxon>Flavobacteriales</taxon>
        <taxon>Weeksellaceae</taxon>
        <taxon>Chryseobacterium group</taxon>
        <taxon>Chryseobacterium</taxon>
    </lineage>
</organism>
<dbReference type="Pfam" id="PF07675">
    <property type="entry name" value="Cleaved_Adhesin"/>
    <property type="match status" value="1"/>
</dbReference>
<dbReference type="Pfam" id="PF18962">
    <property type="entry name" value="Por_Secre_tail"/>
    <property type="match status" value="1"/>
</dbReference>
<feature type="domain" description="Secretion system C-terminal sorting" evidence="3">
    <location>
        <begin position="378"/>
        <end position="444"/>
    </location>
</feature>
<keyword evidence="1" id="KW-0732">Signal</keyword>
<dbReference type="STRING" id="1423959.SAMN05444407_10574"/>
<name>A0A1M7C3G4_9FLAO</name>
<evidence type="ECO:0000259" key="3">
    <source>
        <dbReference type="Pfam" id="PF18962"/>
    </source>
</evidence>
<dbReference type="NCBIfam" id="TIGR04183">
    <property type="entry name" value="Por_Secre_tail"/>
    <property type="match status" value="1"/>
</dbReference>
<dbReference type="Proteomes" id="UP000093508">
    <property type="component" value="Unassembled WGS sequence"/>
</dbReference>
<reference evidence="5 7" key="1">
    <citation type="submission" date="2016-07" db="EMBL/GenBank/DDBJ databases">
        <authorList>
            <person name="Jeong J.-J."/>
            <person name="Kim D.W."/>
            <person name="Sang M.K."/>
            <person name="Choi I.-G."/>
            <person name="Kim K.D."/>
        </authorList>
    </citation>
    <scope>NUCLEOTIDE SEQUENCE [LARGE SCALE GENOMIC DNA]</scope>
    <source>
        <strain evidence="5 7">C-26</strain>
    </source>
</reference>
<dbReference type="InterPro" id="IPR045474">
    <property type="entry name" value="GEVED"/>
</dbReference>
<dbReference type="InterPro" id="IPR011628">
    <property type="entry name" value="Cleaved_adhesin"/>
</dbReference>
<feature type="domain" description="GEVED" evidence="4">
    <location>
        <begin position="271"/>
        <end position="357"/>
    </location>
</feature>
<evidence type="ECO:0000313" key="7">
    <source>
        <dbReference type="Proteomes" id="UP000093508"/>
    </source>
</evidence>
<evidence type="ECO:0000313" key="8">
    <source>
        <dbReference type="Proteomes" id="UP000184069"/>
    </source>
</evidence>